<feature type="domain" description="Nuclease associated modular" evidence="5">
    <location>
        <begin position="47"/>
        <end position="63"/>
    </location>
</feature>
<feature type="compositionally biased region" description="Basic and acidic residues" evidence="4">
    <location>
        <begin position="51"/>
        <end position="73"/>
    </location>
</feature>
<evidence type="ECO:0000313" key="6">
    <source>
        <dbReference type="EMBL" id="QID02852.1"/>
    </source>
</evidence>
<dbReference type="SUPFAM" id="SSF64496">
    <property type="entry name" value="DNA-binding domain of intron-encoded endonucleases"/>
    <property type="match status" value="2"/>
</dbReference>
<accession>A0A6G6A4W4</accession>
<dbReference type="GO" id="GO:0003677">
    <property type="term" value="F:DNA binding"/>
    <property type="evidence" value="ECO:0007669"/>
    <property type="project" value="InterPro"/>
</dbReference>
<evidence type="ECO:0000256" key="3">
    <source>
        <dbReference type="ARBA" id="ARBA00022801"/>
    </source>
</evidence>
<evidence type="ECO:0000256" key="1">
    <source>
        <dbReference type="ARBA" id="ARBA00022722"/>
    </source>
</evidence>
<dbReference type="AlphaFoldDB" id="A0A6G6A4W4"/>
<sequence>MSEAAIKKYASGEARKILSAAMKGENNPIFGKTHSEETRAKQSAAMKGRTHSAETRKKISETKKGIARPEKAGKPAQKIEVFDIENNITTIYDSMHEAARETNIKYSVISMFIKNNQKKPYKGRYSFKKFEG</sequence>
<feature type="domain" description="Nuclease associated modular" evidence="5">
    <location>
        <begin position="30"/>
        <end position="46"/>
    </location>
</feature>
<keyword evidence="1" id="KW-0540">Nuclease</keyword>
<protein>
    <submittedName>
        <fullName evidence="6">GIY-YIG endonuclease</fullName>
    </submittedName>
</protein>
<dbReference type="InterPro" id="IPR003647">
    <property type="entry name" value="Intron_nuc_1_rpt"/>
</dbReference>
<dbReference type="InterPro" id="IPR003611">
    <property type="entry name" value="NUMOD3"/>
</dbReference>
<reference evidence="6" key="1">
    <citation type="submission" date="2020-01" db="EMBL/GenBank/DDBJ databases">
        <authorList>
            <person name="Fang M.L."/>
            <person name="Zhang Y."/>
        </authorList>
    </citation>
    <scope>NUCLEOTIDE SEQUENCE</scope>
    <source>
        <strain evidence="6">YMF1.03037</strain>
    </source>
</reference>
<dbReference type="SMART" id="SM00497">
    <property type="entry name" value="IENR1"/>
    <property type="match status" value="1"/>
</dbReference>
<keyword evidence="2 6" id="KW-0255">Endonuclease</keyword>
<gene>
    <name evidence="6" type="primary">orf132</name>
</gene>
<dbReference type="Pfam" id="PF07460">
    <property type="entry name" value="NUMOD3"/>
    <property type="match status" value="2"/>
</dbReference>
<dbReference type="EMBL" id="MN977366">
    <property type="protein sequence ID" value="QID02852.1"/>
    <property type="molecule type" value="Genomic_DNA"/>
</dbReference>
<dbReference type="Gene3D" id="1.10.10.10">
    <property type="entry name" value="Winged helix-like DNA-binding domain superfamily/Winged helix DNA-binding domain"/>
    <property type="match status" value="1"/>
</dbReference>
<dbReference type="InterPro" id="IPR036388">
    <property type="entry name" value="WH-like_DNA-bd_sf"/>
</dbReference>
<organism evidence="6">
    <name type="scientific">Orbilia oligospora</name>
    <name type="common">Nematode-trapping fungus</name>
    <name type="synonym">Arthrobotrys oligospora</name>
    <dbReference type="NCBI Taxonomy" id="2813651"/>
    <lineage>
        <taxon>Eukaryota</taxon>
        <taxon>Fungi</taxon>
        <taxon>Dikarya</taxon>
        <taxon>Ascomycota</taxon>
        <taxon>Pezizomycotina</taxon>
        <taxon>Orbiliomycetes</taxon>
        <taxon>Orbiliales</taxon>
        <taxon>Orbiliaceae</taxon>
        <taxon>Orbilia</taxon>
    </lineage>
</organism>
<dbReference type="GO" id="GO:0016787">
    <property type="term" value="F:hydrolase activity"/>
    <property type="evidence" value="ECO:0007669"/>
    <property type="project" value="UniProtKB-KW"/>
</dbReference>
<dbReference type="GO" id="GO:0004519">
    <property type="term" value="F:endonuclease activity"/>
    <property type="evidence" value="ECO:0007669"/>
    <property type="project" value="UniProtKB-KW"/>
</dbReference>
<evidence type="ECO:0000259" key="5">
    <source>
        <dbReference type="SMART" id="SM00496"/>
    </source>
</evidence>
<dbReference type="SMART" id="SM00496">
    <property type="entry name" value="IENR2"/>
    <property type="match status" value="2"/>
</dbReference>
<dbReference type="NCBIfam" id="TIGR01453">
    <property type="entry name" value="grpIintron_endo"/>
    <property type="match status" value="1"/>
</dbReference>
<dbReference type="InterPro" id="IPR006350">
    <property type="entry name" value="Intron_endoG1"/>
</dbReference>
<keyword evidence="3" id="KW-0378">Hydrolase</keyword>
<evidence type="ECO:0000256" key="4">
    <source>
        <dbReference type="SAM" id="MobiDB-lite"/>
    </source>
</evidence>
<keyword evidence="6" id="KW-0496">Mitochondrion</keyword>
<evidence type="ECO:0000256" key="2">
    <source>
        <dbReference type="ARBA" id="ARBA00022759"/>
    </source>
</evidence>
<geneLocation type="mitochondrion" evidence="6"/>
<name>A0A6G6A4W4_ORBOL</name>
<feature type="region of interest" description="Disordered" evidence="4">
    <location>
        <begin position="21"/>
        <end position="75"/>
    </location>
</feature>
<dbReference type="Pfam" id="PF07453">
    <property type="entry name" value="NUMOD1"/>
    <property type="match status" value="1"/>
</dbReference>
<proteinExistence type="predicted"/>
<dbReference type="InterPro" id="IPR010896">
    <property type="entry name" value="NUMOD1"/>
</dbReference>